<reference evidence="2" key="1">
    <citation type="submission" date="2023-05" db="EMBL/GenBank/DDBJ databases">
        <title>Anaerotaeda fermentans gen. nov., sp. nov., a novel anaerobic planctomycete of the new family within the order Sedimentisphaerales isolated from Taman Peninsula, Russia.</title>
        <authorList>
            <person name="Khomyakova M.A."/>
            <person name="Merkel A.Y."/>
            <person name="Slobodkin A.I."/>
        </authorList>
    </citation>
    <scope>NUCLEOTIDE SEQUENCE</scope>
    <source>
        <strain evidence="2">M17dextr</strain>
    </source>
</reference>
<dbReference type="InterPro" id="IPR003779">
    <property type="entry name" value="CMD-like"/>
</dbReference>
<dbReference type="PANTHER" id="PTHR33930">
    <property type="entry name" value="ALKYL HYDROPEROXIDE REDUCTASE AHPD"/>
    <property type="match status" value="1"/>
</dbReference>
<dbReference type="AlphaFoldDB" id="A0AAW6U665"/>
<comment type="caution">
    <text evidence="2">The sequence shown here is derived from an EMBL/GenBank/DDBJ whole genome shotgun (WGS) entry which is preliminary data.</text>
</comment>
<dbReference type="Gene3D" id="1.20.1290.10">
    <property type="entry name" value="AhpD-like"/>
    <property type="match status" value="1"/>
</dbReference>
<dbReference type="InterPro" id="IPR029032">
    <property type="entry name" value="AhpD-like"/>
</dbReference>
<feature type="domain" description="Carboxymuconolactone decarboxylase-like" evidence="1">
    <location>
        <begin position="15"/>
        <end position="87"/>
    </location>
</feature>
<evidence type="ECO:0000313" key="2">
    <source>
        <dbReference type="EMBL" id="MDI6451149.1"/>
    </source>
</evidence>
<protein>
    <submittedName>
        <fullName evidence="2">Carboxymuconolactone decarboxylase family protein</fullName>
    </submittedName>
</protein>
<dbReference type="EMBL" id="JASCXX010000029">
    <property type="protein sequence ID" value="MDI6451149.1"/>
    <property type="molecule type" value="Genomic_DNA"/>
</dbReference>
<dbReference type="Proteomes" id="UP001431776">
    <property type="component" value="Unassembled WGS sequence"/>
</dbReference>
<evidence type="ECO:0000313" key="3">
    <source>
        <dbReference type="Proteomes" id="UP001431776"/>
    </source>
</evidence>
<evidence type="ECO:0000259" key="1">
    <source>
        <dbReference type="Pfam" id="PF02627"/>
    </source>
</evidence>
<sequence>MSTNRTTPWFVLNAPEIGQAFVEFRQVCQKGGVLDRKTKELLMLVMACASRSAYNAEEHVRGALEAGATKEEITEALMIAAGEDAGAQLAWNSQIVSKYLGNGKP</sequence>
<organism evidence="2 3">
    <name type="scientific">Anaerobaca lacustris</name>
    <dbReference type="NCBI Taxonomy" id="3044600"/>
    <lineage>
        <taxon>Bacteria</taxon>
        <taxon>Pseudomonadati</taxon>
        <taxon>Planctomycetota</taxon>
        <taxon>Phycisphaerae</taxon>
        <taxon>Sedimentisphaerales</taxon>
        <taxon>Anaerobacaceae</taxon>
        <taxon>Anaerobaca</taxon>
    </lineage>
</organism>
<keyword evidence="3" id="KW-1185">Reference proteome</keyword>
<dbReference type="RefSeq" id="WP_349246558.1">
    <property type="nucleotide sequence ID" value="NZ_JASCXX010000029.1"/>
</dbReference>
<proteinExistence type="predicted"/>
<name>A0AAW6U665_9BACT</name>
<accession>A0AAW6U665</accession>
<gene>
    <name evidence="2" type="ORF">QJ522_18955</name>
</gene>
<dbReference type="PANTHER" id="PTHR33930:SF2">
    <property type="entry name" value="BLR3452 PROTEIN"/>
    <property type="match status" value="1"/>
</dbReference>
<dbReference type="Pfam" id="PF02627">
    <property type="entry name" value="CMD"/>
    <property type="match status" value="1"/>
</dbReference>
<dbReference type="GO" id="GO:0051920">
    <property type="term" value="F:peroxiredoxin activity"/>
    <property type="evidence" value="ECO:0007669"/>
    <property type="project" value="InterPro"/>
</dbReference>
<dbReference type="SUPFAM" id="SSF69118">
    <property type="entry name" value="AhpD-like"/>
    <property type="match status" value="1"/>
</dbReference>